<sequence length="111" mass="12932">MRYVRYALLAIILIVVVLLAVANRELVTLRLMPEQLSGVYQLSHELPLFVVILVTLLLGVFLGYVLEWGREMRQRREASERKRLIAKLERENAELRRRHAAPKDEVLAILE</sequence>
<evidence type="ECO:0000256" key="5">
    <source>
        <dbReference type="SAM" id="Coils"/>
    </source>
</evidence>
<evidence type="ECO:0000313" key="8">
    <source>
        <dbReference type="EMBL" id="QDL91578.1"/>
    </source>
</evidence>
<feature type="domain" description="Lipopolysaccharide assembly protein A" evidence="7">
    <location>
        <begin position="23"/>
        <end position="92"/>
    </location>
</feature>
<dbReference type="KEGG" id="ppru:FDP22_07130"/>
<name>A0A5B8FH40_9RHOB</name>
<reference evidence="8 9" key="1">
    <citation type="submission" date="2019-06" db="EMBL/GenBank/DDBJ databases">
        <title>Genome sequence of Rhodobacteraceae bacterium D4M1.</title>
        <authorList>
            <person name="Cao J."/>
        </authorList>
    </citation>
    <scope>NUCLEOTIDE SEQUENCE [LARGE SCALE GENOMIC DNA]</scope>
    <source>
        <strain evidence="8 9">D4M1</strain>
    </source>
</reference>
<proteinExistence type="predicted"/>
<keyword evidence="5" id="KW-0175">Coiled coil</keyword>
<evidence type="ECO:0000256" key="6">
    <source>
        <dbReference type="SAM" id="Phobius"/>
    </source>
</evidence>
<accession>A0A5B8FH40</accession>
<evidence type="ECO:0000313" key="9">
    <source>
        <dbReference type="Proteomes" id="UP000305888"/>
    </source>
</evidence>
<dbReference type="EMBL" id="CP040818">
    <property type="protein sequence ID" value="QDL91578.1"/>
    <property type="molecule type" value="Genomic_DNA"/>
</dbReference>
<dbReference type="OrthoDB" id="7689797at2"/>
<organism evidence="8 9">
    <name type="scientific">Paroceanicella profunda</name>
    <dbReference type="NCBI Taxonomy" id="2579971"/>
    <lineage>
        <taxon>Bacteria</taxon>
        <taxon>Pseudomonadati</taxon>
        <taxon>Pseudomonadota</taxon>
        <taxon>Alphaproteobacteria</taxon>
        <taxon>Rhodobacterales</taxon>
        <taxon>Paracoccaceae</taxon>
        <taxon>Paroceanicella</taxon>
    </lineage>
</organism>
<dbReference type="AlphaFoldDB" id="A0A5B8FH40"/>
<keyword evidence="2 6" id="KW-0812">Transmembrane</keyword>
<evidence type="ECO:0000256" key="4">
    <source>
        <dbReference type="ARBA" id="ARBA00023136"/>
    </source>
</evidence>
<dbReference type="RefSeq" id="WP_138572368.1">
    <property type="nucleotide sequence ID" value="NZ_CP040818.1"/>
</dbReference>
<evidence type="ECO:0000256" key="2">
    <source>
        <dbReference type="ARBA" id="ARBA00022692"/>
    </source>
</evidence>
<evidence type="ECO:0000259" key="7">
    <source>
        <dbReference type="Pfam" id="PF06305"/>
    </source>
</evidence>
<keyword evidence="1" id="KW-1003">Cell membrane</keyword>
<dbReference type="Proteomes" id="UP000305888">
    <property type="component" value="Chromosome"/>
</dbReference>
<protein>
    <submittedName>
        <fullName evidence="8">LapA family protein</fullName>
    </submittedName>
</protein>
<keyword evidence="3 6" id="KW-1133">Transmembrane helix</keyword>
<keyword evidence="4 6" id="KW-0472">Membrane</keyword>
<keyword evidence="9" id="KW-1185">Reference proteome</keyword>
<dbReference type="GO" id="GO:0005886">
    <property type="term" value="C:plasma membrane"/>
    <property type="evidence" value="ECO:0007669"/>
    <property type="project" value="InterPro"/>
</dbReference>
<dbReference type="Pfam" id="PF06305">
    <property type="entry name" value="LapA_dom"/>
    <property type="match status" value="1"/>
</dbReference>
<feature type="transmembrane region" description="Helical" evidence="6">
    <location>
        <begin position="48"/>
        <end position="66"/>
    </location>
</feature>
<gene>
    <name evidence="8" type="ORF">FDP22_07130</name>
</gene>
<evidence type="ECO:0000256" key="3">
    <source>
        <dbReference type="ARBA" id="ARBA00022989"/>
    </source>
</evidence>
<feature type="coiled-coil region" evidence="5">
    <location>
        <begin position="78"/>
        <end position="105"/>
    </location>
</feature>
<dbReference type="InterPro" id="IPR010445">
    <property type="entry name" value="LapA_dom"/>
</dbReference>
<evidence type="ECO:0000256" key="1">
    <source>
        <dbReference type="ARBA" id="ARBA00022475"/>
    </source>
</evidence>